<keyword evidence="5" id="KW-0677">Repeat</keyword>
<evidence type="ECO:0000313" key="12">
    <source>
        <dbReference type="EMBL" id="RKP34865.1"/>
    </source>
</evidence>
<evidence type="ECO:0000256" key="7">
    <source>
        <dbReference type="ARBA" id="ARBA00022989"/>
    </source>
</evidence>
<keyword evidence="6" id="KW-0999">Mitochondrion inner membrane</keyword>
<dbReference type="SUPFAM" id="SSF103506">
    <property type="entry name" value="Mitochondrial carrier"/>
    <property type="match status" value="1"/>
</dbReference>
<keyword evidence="3 11" id="KW-0813">Transport</keyword>
<dbReference type="STRING" id="215637.A0A4P9ZNU7"/>
<organism evidence="12 13">
    <name type="scientific">Dimargaris cristalligena</name>
    <dbReference type="NCBI Taxonomy" id="215637"/>
    <lineage>
        <taxon>Eukaryota</taxon>
        <taxon>Fungi</taxon>
        <taxon>Fungi incertae sedis</taxon>
        <taxon>Zoopagomycota</taxon>
        <taxon>Kickxellomycotina</taxon>
        <taxon>Dimargaritomycetes</taxon>
        <taxon>Dimargaritales</taxon>
        <taxon>Dimargaritaceae</taxon>
        <taxon>Dimargaris</taxon>
    </lineage>
</organism>
<dbReference type="EMBL" id="ML003041">
    <property type="protein sequence ID" value="RKP34865.1"/>
    <property type="molecule type" value="Genomic_DNA"/>
</dbReference>
<keyword evidence="7" id="KW-1133">Transmembrane helix</keyword>
<dbReference type="Proteomes" id="UP000268162">
    <property type="component" value="Unassembled WGS sequence"/>
</dbReference>
<keyword evidence="13" id="KW-1185">Reference proteome</keyword>
<gene>
    <name evidence="12" type="ORF">BJ085DRAFT_42075</name>
</gene>
<dbReference type="AlphaFoldDB" id="A0A4P9ZNU7"/>
<feature type="repeat" description="Solcar" evidence="10">
    <location>
        <begin position="66"/>
        <end position="156"/>
    </location>
</feature>
<comment type="similarity">
    <text evidence="2 11">Belongs to the mitochondrial carrier (TC 2.A.29) family.</text>
</comment>
<evidence type="ECO:0000256" key="9">
    <source>
        <dbReference type="ARBA" id="ARBA00023136"/>
    </source>
</evidence>
<accession>A0A4P9ZNU7</accession>
<evidence type="ECO:0000256" key="2">
    <source>
        <dbReference type="ARBA" id="ARBA00006375"/>
    </source>
</evidence>
<dbReference type="PANTHER" id="PTHR45667">
    <property type="entry name" value="S-ADENOSYLMETHIONINE MITOCHONDRIAL CARRIER PROTEIN"/>
    <property type="match status" value="1"/>
</dbReference>
<dbReference type="PRINTS" id="PR00926">
    <property type="entry name" value="MITOCARRIER"/>
</dbReference>
<dbReference type="PROSITE" id="PS50920">
    <property type="entry name" value="SOLCAR"/>
    <property type="match status" value="2"/>
</dbReference>
<feature type="repeat" description="Solcar" evidence="10">
    <location>
        <begin position="165"/>
        <end position="251"/>
    </location>
</feature>
<dbReference type="GO" id="GO:0005743">
    <property type="term" value="C:mitochondrial inner membrane"/>
    <property type="evidence" value="ECO:0007669"/>
    <property type="project" value="UniProtKB-SubCell"/>
</dbReference>
<dbReference type="Pfam" id="PF00153">
    <property type="entry name" value="Mito_carr"/>
    <property type="match status" value="4"/>
</dbReference>
<dbReference type="InterPro" id="IPR018108">
    <property type="entry name" value="MCP_transmembrane"/>
</dbReference>
<keyword evidence="9 10" id="KW-0472">Membrane</keyword>
<evidence type="ECO:0000313" key="13">
    <source>
        <dbReference type="Proteomes" id="UP000268162"/>
    </source>
</evidence>
<dbReference type="Gene3D" id="1.50.40.10">
    <property type="entry name" value="Mitochondrial carrier domain"/>
    <property type="match status" value="1"/>
</dbReference>
<protein>
    <submittedName>
        <fullName evidence="12">Mitochondrial carrier domain-containing protein</fullName>
    </submittedName>
</protein>
<evidence type="ECO:0000256" key="6">
    <source>
        <dbReference type="ARBA" id="ARBA00022792"/>
    </source>
</evidence>
<keyword evidence="4 10" id="KW-0812">Transmembrane</keyword>
<evidence type="ECO:0000256" key="10">
    <source>
        <dbReference type="PROSITE-ProRule" id="PRU00282"/>
    </source>
</evidence>
<evidence type="ECO:0000256" key="3">
    <source>
        <dbReference type="ARBA" id="ARBA00022448"/>
    </source>
</evidence>
<comment type="subcellular location">
    <subcellularLocation>
        <location evidence="1">Mitochondrion inner membrane</location>
        <topology evidence="1">Multi-pass membrane protein</topology>
    </subcellularLocation>
</comment>
<dbReference type="GO" id="GO:0055085">
    <property type="term" value="P:transmembrane transport"/>
    <property type="evidence" value="ECO:0007669"/>
    <property type="project" value="InterPro"/>
</dbReference>
<reference evidence="13" key="1">
    <citation type="journal article" date="2018" name="Nat. Microbiol.">
        <title>Leveraging single-cell genomics to expand the fungal tree of life.</title>
        <authorList>
            <person name="Ahrendt S.R."/>
            <person name="Quandt C.A."/>
            <person name="Ciobanu D."/>
            <person name="Clum A."/>
            <person name="Salamov A."/>
            <person name="Andreopoulos B."/>
            <person name="Cheng J.F."/>
            <person name="Woyke T."/>
            <person name="Pelin A."/>
            <person name="Henrissat B."/>
            <person name="Reynolds N.K."/>
            <person name="Benny G.L."/>
            <person name="Smith M.E."/>
            <person name="James T.Y."/>
            <person name="Grigoriev I.V."/>
        </authorList>
    </citation>
    <scope>NUCLEOTIDE SEQUENCE [LARGE SCALE GENOMIC DNA]</scope>
    <source>
        <strain evidence="13">RSA 468</strain>
    </source>
</reference>
<evidence type="ECO:0000256" key="11">
    <source>
        <dbReference type="RuleBase" id="RU000488"/>
    </source>
</evidence>
<keyword evidence="8" id="KW-0496">Mitochondrion</keyword>
<sequence>MLQCLVAGGIAGTAVDTALFPLDTIKTRLQSQVGFRAAGGFSGVYSGLLSAVIGSAPSAAAFFVAYEYLKRSVGAGVSDSYAPLVHMISACVVRVPTEVIKQRMQTKQYSSTYRAIRSIASSDGILGFYRGYHSTVVREIPFTCIQFSLYEYLKKWYACHKGRPTQPWEAAVCGSITGGIAAAATTPLDVIKTRIMLSSRVGLSSGIISTFRKILHEEGWRALYSGIGPRVIWISLGGAVFLGMYEKAKKTLIDYRIAA</sequence>
<evidence type="ECO:0000256" key="5">
    <source>
        <dbReference type="ARBA" id="ARBA00022737"/>
    </source>
</evidence>
<dbReference type="InterPro" id="IPR002067">
    <property type="entry name" value="MCP"/>
</dbReference>
<dbReference type="FunFam" id="1.50.40.10:FF:000018">
    <property type="entry name" value="S-adenosylmethionine mitochondrial carrier protein-like"/>
    <property type="match status" value="1"/>
</dbReference>
<evidence type="ECO:0000256" key="1">
    <source>
        <dbReference type="ARBA" id="ARBA00004448"/>
    </source>
</evidence>
<evidence type="ECO:0000256" key="8">
    <source>
        <dbReference type="ARBA" id="ARBA00023128"/>
    </source>
</evidence>
<proteinExistence type="inferred from homology"/>
<name>A0A4P9ZNU7_9FUNG</name>
<dbReference type="InterPro" id="IPR023395">
    <property type="entry name" value="MCP_dom_sf"/>
</dbReference>
<evidence type="ECO:0000256" key="4">
    <source>
        <dbReference type="ARBA" id="ARBA00022692"/>
    </source>
</evidence>